<evidence type="ECO:0000256" key="1">
    <source>
        <dbReference type="SAM" id="MobiDB-lite"/>
    </source>
</evidence>
<dbReference type="PROSITE" id="PS50213">
    <property type="entry name" value="FAS1"/>
    <property type="match status" value="2"/>
</dbReference>
<dbReference type="PANTHER" id="PTHR10900:SF77">
    <property type="entry name" value="FI19380P1"/>
    <property type="match status" value="1"/>
</dbReference>
<evidence type="ECO:0000256" key="2">
    <source>
        <dbReference type="SAM" id="Phobius"/>
    </source>
</evidence>
<sequence>MSSSIQLFLFFSFFTTSLVVRSCAFPTGAASCVGDGPAVAGSHLMSSAVRGDLADYGFLFSVDGNVLDPNTPLDLSTGVAHSWTLSVDYDFPMAQKFRGFLVRLSGGNTATHGVDQPLLVSEDVEVQDAEACLALEGVSGVTHVSNDQKDCVGGSLVFEIPSDNLIVDVTVVIENQHKKSTFLFNSFTIHAVASTSLDPSAVASGSIFANGCSAIAAAQDERRLQFLANETEPPELLPTVVDIVSVHVFLDTLATALQFTGLLEDGGPLTLFAPTNQAFEDPAIKYLLDPKWIFHLESLLEHHIVERVLFSWDLILGNETYTAYGERINVTSLSPPTLNDDATIVVADIDASDGVVHIIDEVLLPEFMLFSLEDVLMQIPPISRFLSLLEQTNLTQTRVTLAAGGTIFAPTNNAIDGVVEAGFIPENADFLENLLLYHMAPRVAIVSEARVGDNVTTLEGSNITVTDTGAELVINGDTTVLDADILAANGVIHIIDSLLLPDTILLTASPTARPSPRPSPVPSPRPTTRPSPRPSLRPTSLPTPLPTSAPTTDAPTLEPTEQPTTAPTLEPTDQTTTAQADGDFGPTKAPAQAPTLAIPVANPQVTARPKPQEEVLGPTEPVTFEPSATMATDQLQASMSGLSMTLFGVASLGVEDIQNWEAAAALHSQESVYIKWQSITAYSAAFQVSNVQDIVGRRRLQDTVTLQYIQSISYSAAPGVILEELFTFPFDDPSSKTEFVETLKTYKGELSNVLFVSDVELPSETTTQPSSSALQTADPAMAPTTPIESPNNMTLIIIIVVVVVVVFLVAVGAFVFLRSKSSSRDGKLPKNEPEGEPNAPEDMTKSISMQHGAPLGSDESERVSQQPARIPDSVLEVPDAPTGGAVWDRTLIELKREGVNDVVGDDAPMTVTAVLHQPEPVPIAIHQSEALDQKRRISDRSDRRRGNKQGDMVPVAKAVPFDETLSESPPEPPVDQRYLREKDDLFEA</sequence>
<evidence type="ECO:0000313" key="6">
    <source>
        <dbReference type="Proteomes" id="UP001153069"/>
    </source>
</evidence>
<keyword evidence="6" id="KW-1185">Reference proteome</keyword>
<dbReference type="InterPro" id="IPR000782">
    <property type="entry name" value="FAS1_domain"/>
</dbReference>
<accession>A0A9N8ER68</accession>
<keyword evidence="2" id="KW-0472">Membrane</keyword>
<comment type="caution">
    <text evidence="5">The sequence shown here is derived from an EMBL/GenBank/DDBJ whole genome shotgun (WGS) entry which is preliminary data.</text>
</comment>
<feature type="compositionally biased region" description="Basic and acidic residues" evidence="1">
    <location>
        <begin position="929"/>
        <end position="944"/>
    </location>
</feature>
<gene>
    <name evidence="5" type="ORF">SEMRO_1459_G274540.1</name>
</gene>
<feature type="chain" id="PRO_5040396125" evidence="3">
    <location>
        <begin position="25"/>
        <end position="988"/>
    </location>
</feature>
<dbReference type="SMART" id="SM00554">
    <property type="entry name" value="FAS1"/>
    <property type="match status" value="2"/>
</dbReference>
<keyword evidence="3" id="KW-0732">Signal</keyword>
<dbReference type="AlphaFoldDB" id="A0A9N8ER68"/>
<dbReference type="Pfam" id="PF02469">
    <property type="entry name" value="Fasciclin"/>
    <property type="match status" value="2"/>
</dbReference>
<feature type="compositionally biased region" description="Pro residues" evidence="1">
    <location>
        <begin position="513"/>
        <end position="547"/>
    </location>
</feature>
<dbReference type="PANTHER" id="PTHR10900">
    <property type="entry name" value="PERIOSTIN-RELATED"/>
    <property type="match status" value="1"/>
</dbReference>
<keyword evidence="2" id="KW-1133">Transmembrane helix</keyword>
<protein>
    <submittedName>
        <fullName evidence="5">Beta-induced protein ig-h3</fullName>
    </submittedName>
</protein>
<feature type="region of interest" description="Disordered" evidence="1">
    <location>
        <begin position="508"/>
        <end position="591"/>
    </location>
</feature>
<feature type="compositionally biased region" description="Low complexity" evidence="1">
    <location>
        <begin position="572"/>
        <end position="581"/>
    </location>
</feature>
<dbReference type="Proteomes" id="UP001153069">
    <property type="component" value="Unassembled WGS sequence"/>
</dbReference>
<dbReference type="InterPro" id="IPR036378">
    <property type="entry name" value="FAS1_dom_sf"/>
</dbReference>
<dbReference type="OrthoDB" id="286301at2759"/>
<dbReference type="GO" id="GO:0005615">
    <property type="term" value="C:extracellular space"/>
    <property type="evidence" value="ECO:0007669"/>
    <property type="project" value="TreeGrafter"/>
</dbReference>
<feature type="compositionally biased region" description="Basic and acidic residues" evidence="1">
    <location>
        <begin position="977"/>
        <end position="988"/>
    </location>
</feature>
<evidence type="ECO:0000313" key="5">
    <source>
        <dbReference type="EMBL" id="CAB9523819.1"/>
    </source>
</evidence>
<dbReference type="SUPFAM" id="SSF82153">
    <property type="entry name" value="FAS1 domain"/>
    <property type="match status" value="2"/>
</dbReference>
<feature type="region of interest" description="Disordered" evidence="1">
    <location>
        <begin position="822"/>
        <end position="881"/>
    </location>
</feature>
<feature type="region of interest" description="Disordered" evidence="1">
    <location>
        <begin position="929"/>
        <end position="988"/>
    </location>
</feature>
<feature type="region of interest" description="Disordered" evidence="1">
    <location>
        <begin position="763"/>
        <end position="785"/>
    </location>
</feature>
<feature type="compositionally biased region" description="Basic and acidic residues" evidence="1">
    <location>
        <begin position="822"/>
        <end position="833"/>
    </location>
</feature>
<feature type="domain" description="FAS1" evidence="4">
    <location>
        <begin position="233"/>
        <end position="363"/>
    </location>
</feature>
<organism evidence="5 6">
    <name type="scientific">Seminavis robusta</name>
    <dbReference type="NCBI Taxonomy" id="568900"/>
    <lineage>
        <taxon>Eukaryota</taxon>
        <taxon>Sar</taxon>
        <taxon>Stramenopiles</taxon>
        <taxon>Ochrophyta</taxon>
        <taxon>Bacillariophyta</taxon>
        <taxon>Bacillariophyceae</taxon>
        <taxon>Bacillariophycidae</taxon>
        <taxon>Naviculales</taxon>
        <taxon>Naviculaceae</taxon>
        <taxon>Seminavis</taxon>
    </lineage>
</organism>
<dbReference type="Gene3D" id="2.30.180.10">
    <property type="entry name" value="FAS1 domain"/>
    <property type="match status" value="2"/>
</dbReference>
<name>A0A9N8ER68_9STRA</name>
<feature type="signal peptide" evidence="3">
    <location>
        <begin position="1"/>
        <end position="24"/>
    </location>
</feature>
<dbReference type="InterPro" id="IPR050904">
    <property type="entry name" value="Adhesion/Biosynth-related"/>
</dbReference>
<proteinExistence type="predicted"/>
<dbReference type="EMBL" id="CAICTM010001457">
    <property type="protein sequence ID" value="CAB9523819.1"/>
    <property type="molecule type" value="Genomic_DNA"/>
</dbReference>
<reference evidence="5" key="1">
    <citation type="submission" date="2020-06" db="EMBL/GenBank/DDBJ databases">
        <authorList>
            <consortium name="Plant Systems Biology data submission"/>
        </authorList>
    </citation>
    <scope>NUCLEOTIDE SEQUENCE</scope>
    <source>
        <strain evidence="5">D6</strain>
    </source>
</reference>
<feature type="transmembrane region" description="Helical" evidence="2">
    <location>
        <begin position="793"/>
        <end position="817"/>
    </location>
</feature>
<feature type="domain" description="FAS1" evidence="4">
    <location>
        <begin position="369"/>
        <end position="499"/>
    </location>
</feature>
<evidence type="ECO:0000259" key="4">
    <source>
        <dbReference type="PROSITE" id="PS50213"/>
    </source>
</evidence>
<evidence type="ECO:0000256" key="3">
    <source>
        <dbReference type="SAM" id="SignalP"/>
    </source>
</evidence>
<feature type="compositionally biased region" description="Polar residues" evidence="1">
    <location>
        <begin position="763"/>
        <end position="775"/>
    </location>
</feature>
<keyword evidence="2" id="KW-0812">Transmembrane</keyword>
<feature type="compositionally biased region" description="Low complexity" evidence="1">
    <location>
        <begin position="548"/>
        <end position="557"/>
    </location>
</feature>